<organism evidence="1 2">
    <name type="scientific">Aspergillus granulosus</name>
    <dbReference type="NCBI Taxonomy" id="176169"/>
    <lineage>
        <taxon>Eukaryota</taxon>
        <taxon>Fungi</taxon>
        <taxon>Dikarya</taxon>
        <taxon>Ascomycota</taxon>
        <taxon>Pezizomycotina</taxon>
        <taxon>Eurotiomycetes</taxon>
        <taxon>Eurotiomycetidae</taxon>
        <taxon>Eurotiales</taxon>
        <taxon>Aspergillaceae</taxon>
        <taxon>Aspergillus</taxon>
        <taxon>Aspergillus subgen. Nidulantes</taxon>
    </lineage>
</organism>
<reference evidence="1 2" key="1">
    <citation type="submission" date="2024-07" db="EMBL/GenBank/DDBJ databases">
        <title>Section-level genome sequencing and comparative genomics of Aspergillus sections Usti and Cavernicolus.</title>
        <authorList>
            <consortium name="Lawrence Berkeley National Laboratory"/>
            <person name="Nybo J.L."/>
            <person name="Vesth T.C."/>
            <person name="Theobald S."/>
            <person name="Frisvad J.C."/>
            <person name="Larsen T.O."/>
            <person name="Kjaerboelling I."/>
            <person name="Rothschild-Mancinelli K."/>
            <person name="Lyhne E.K."/>
            <person name="Kogle M.E."/>
            <person name="Barry K."/>
            <person name="Clum A."/>
            <person name="Na H."/>
            <person name="Ledsgaard L."/>
            <person name="Lin J."/>
            <person name="Lipzen A."/>
            <person name="Kuo A."/>
            <person name="Riley R."/>
            <person name="Mondo S."/>
            <person name="Labutti K."/>
            <person name="Haridas S."/>
            <person name="Pangalinan J."/>
            <person name="Salamov A.A."/>
            <person name="Simmons B.A."/>
            <person name="Magnuson J.K."/>
            <person name="Chen J."/>
            <person name="Drula E."/>
            <person name="Henrissat B."/>
            <person name="Wiebenga A."/>
            <person name="Lubbers R.J."/>
            <person name="Gomes A.C."/>
            <person name="Makela M.R."/>
            <person name="Stajich J."/>
            <person name="Grigoriev I.V."/>
            <person name="Mortensen U.H."/>
            <person name="De Vries R.P."/>
            <person name="Baker S.E."/>
            <person name="Andersen M.R."/>
        </authorList>
    </citation>
    <scope>NUCLEOTIDE SEQUENCE [LARGE SCALE GENOMIC DNA]</scope>
    <source>
        <strain evidence="1 2">CBS 588.65</strain>
    </source>
</reference>
<comment type="caution">
    <text evidence="1">The sequence shown here is derived from an EMBL/GenBank/DDBJ whole genome shotgun (WGS) entry which is preliminary data.</text>
</comment>
<accession>A0ABR4GSS2</accession>
<dbReference type="Proteomes" id="UP001610334">
    <property type="component" value="Unassembled WGS sequence"/>
</dbReference>
<sequence>MRVRPFSCFDIRYRSTTIDEELLLNFIHDFSYALPRSYSSPREPLPLMRWFSINGRQDASFPANLDSLTGTGTGLRVHFHIASFALILA</sequence>
<dbReference type="EMBL" id="JBFXLT010000207">
    <property type="protein sequence ID" value="KAL2802120.1"/>
    <property type="molecule type" value="Genomic_DNA"/>
</dbReference>
<evidence type="ECO:0000313" key="2">
    <source>
        <dbReference type="Proteomes" id="UP001610334"/>
    </source>
</evidence>
<keyword evidence="2" id="KW-1185">Reference proteome</keyword>
<proteinExistence type="predicted"/>
<protein>
    <submittedName>
        <fullName evidence="1">Uncharacterized protein</fullName>
    </submittedName>
</protein>
<evidence type="ECO:0000313" key="1">
    <source>
        <dbReference type="EMBL" id="KAL2802120.1"/>
    </source>
</evidence>
<gene>
    <name evidence="1" type="ORF">BJX63DRAFT_133493</name>
</gene>
<name>A0ABR4GSS2_9EURO</name>